<dbReference type="Pfam" id="PF05105">
    <property type="entry name" value="Phage_holin_4_1"/>
    <property type="match status" value="1"/>
</dbReference>
<accession>A0A4Y8KS82</accession>
<keyword evidence="4 5" id="KW-0472">Membrane</keyword>
<keyword evidence="7" id="KW-1185">Reference proteome</keyword>
<evidence type="ECO:0000256" key="4">
    <source>
        <dbReference type="ARBA" id="ARBA00023136"/>
    </source>
</evidence>
<sequence>MENVTTDQFLTGLLEFFIWAKWLMLTAFVLTMADLKFGVEKAKYLKEEVRKSRAIRRTLQKICDYIMWIILAYTLDKAFISFEIDLLPFIILIVIYGIELESIFKNYFTARGKNIKVNFLKFFGKKTDLIDVEEKEEDNGN</sequence>
<evidence type="ECO:0000256" key="5">
    <source>
        <dbReference type="SAM" id="Phobius"/>
    </source>
</evidence>
<dbReference type="Proteomes" id="UP000297861">
    <property type="component" value="Unassembled WGS sequence"/>
</dbReference>
<evidence type="ECO:0008006" key="8">
    <source>
        <dbReference type="Google" id="ProtNLM"/>
    </source>
</evidence>
<dbReference type="STRING" id="1121485.GCA_000426485_03559"/>
<dbReference type="AlphaFoldDB" id="A0A4Y8KS82"/>
<evidence type="ECO:0000313" key="7">
    <source>
        <dbReference type="Proteomes" id="UP000297861"/>
    </source>
</evidence>
<evidence type="ECO:0000256" key="2">
    <source>
        <dbReference type="ARBA" id="ARBA00022692"/>
    </source>
</evidence>
<dbReference type="OrthoDB" id="1097736at2"/>
<feature type="transmembrane region" description="Helical" evidence="5">
    <location>
        <begin position="16"/>
        <end position="37"/>
    </location>
</feature>
<evidence type="ECO:0000256" key="3">
    <source>
        <dbReference type="ARBA" id="ARBA00022989"/>
    </source>
</evidence>
<protein>
    <recommendedName>
        <fullName evidence="8">Holin</fullName>
    </recommendedName>
</protein>
<keyword evidence="3 5" id="KW-1133">Transmembrane helix</keyword>
<reference evidence="6 7" key="1">
    <citation type="submission" date="2019-03" db="EMBL/GenBank/DDBJ databases">
        <title>San Antonio Military Medical Center submission to MRSN (WRAIR), pending publication.</title>
        <authorList>
            <person name="Blyth D.M."/>
            <person name="Mccarthy S.L."/>
            <person name="Schall S.E."/>
            <person name="Stam J.A."/>
            <person name="Ong A.C."/>
            <person name="Mcgann P.T."/>
        </authorList>
    </citation>
    <scope>NUCLEOTIDE SEQUENCE [LARGE SCALE GENOMIC DNA]</scope>
    <source>
        <strain evidence="6 7">MRSN571793</strain>
    </source>
</reference>
<organism evidence="6 7">
    <name type="scientific">Dysgonomonas capnocytophagoides</name>
    <dbReference type="NCBI Taxonomy" id="45254"/>
    <lineage>
        <taxon>Bacteria</taxon>
        <taxon>Pseudomonadati</taxon>
        <taxon>Bacteroidota</taxon>
        <taxon>Bacteroidia</taxon>
        <taxon>Bacteroidales</taxon>
        <taxon>Dysgonomonadaceae</taxon>
        <taxon>Dysgonomonas</taxon>
    </lineage>
</organism>
<dbReference type="RefSeq" id="WP_134437645.1">
    <property type="nucleotide sequence ID" value="NZ_SOML01000023.1"/>
</dbReference>
<keyword evidence="2 5" id="KW-0812">Transmembrane</keyword>
<name>A0A4Y8KS82_9BACT</name>
<comment type="caution">
    <text evidence="6">The sequence shown here is derived from an EMBL/GenBank/DDBJ whole genome shotgun (WGS) entry which is preliminary data.</text>
</comment>
<gene>
    <name evidence="6" type="ORF">E2605_19385</name>
</gene>
<dbReference type="GO" id="GO:0016020">
    <property type="term" value="C:membrane"/>
    <property type="evidence" value="ECO:0007669"/>
    <property type="project" value="UniProtKB-SubCell"/>
</dbReference>
<comment type="subcellular location">
    <subcellularLocation>
        <location evidence="1">Membrane</location>
        <topology evidence="1">Multi-pass membrane protein</topology>
    </subcellularLocation>
</comment>
<evidence type="ECO:0000313" key="6">
    <source>
        <dbReference type="EMBL" id="TFD91798.1"/>
    </source>
</evidence>
<feature type="transmembrane region" description="Helical" evidence="5">
    <location>
        <begin position="87"/>
        <end position="104"/>
    </location>
</feature>
<evidence type="ECO:0000256" key="1">
    <source>
        <dbReference type="ARBA" id="ARBA00004141"/>
    </source>
</evidence>
<dbReference type="EMBL" id="SOML01000023">
    <property type="protein sequence ID" value="TFD91798.1"/>
    <property type="molecule type" value="Genomic_DNA"/>
</dbReference>
<proteinExistence type="predicted"/>
<dbReference type="InterPro" id="IPR006480">
    <property type="entry name" value="Phage_holin_4_1"/>
</dbReference>